<dbReference type="CDD" id="cd14748">
    <property type="entry name" value="PBP2_UgpB"/>
    <property type="match status" value="1"/>
</dbReference>
<comment type="caution">
    <text evidence="5">The sequence shown here is derived from an EMBL/GenBank/DDBJ whole genome shotgun (WGS) entry which is preliminary data.</text>
</comment>
<accession>A0ABD5MKV1</accession>
<dbReference type="GeneID" id="67209793"/>
<evidence type="ECO:0000256" key="3">
    <source>
        <dbReference type="ARBA" id="ARBA00022729"/>
    </source>
</evidence>
<dbReference type="AlphaFoldDB" id="A0ABD5MKV1"/>
<evidence type="ECO:0000313" key="5">
    <source>
        <dbReference type="EMBL" id="MFB9824370.1"/>
    </source>
</evidence>
<feature type="region of interest" description="Disordered" evidence="4">
    <location>
        <begin position="434"/>
        <end position="453"/>
    </location>
</feature>
<dbReference type="PROSITE" id="PS51257">
    <property type="entry name" value="PROKAR_LIPOPROTEIN"/>
    <property type="match status" value="1"/>
</dbReference>
<protein>
    <submittedName>
        <fullName evidence="5">ABC transporter substrate-binding protein</fullName>
    </submittedName>
</protein>
<proteinExistence type="predicted"/>
<dbReference type="SUPFAM" id="SSF53850">
    <property type="entry name" value="Periplasmic binding protein-like II"/>
    <property type="match status" value="1"/>
</dbReference>
<dbReference type="PANTHER" id="PTHR43649:SF31">
    <property type="entry name" value="SN-GLYCEROL-3-PHOSPHATE-BINDING PERIPLASMIC PROTEIN UGPB"/>
    <property type="match status" value="1"/>
</dbReference>
<dbReference type="PANTHER" id="PTHR43649">
    <property type="entry name" value="ARABINOSE-BINDING PROTEIN-RELATED"/>
    <property type="match status" value="1"/>
</dbReference>
<organism evidence="5 6">
    <name type="scientific">Halobaculum roseum</name>
    <dbReference type="NCBI Taxonomy" id="2175149"/>
    <lineage>
        <taxon>Archaea</taxon>
        <taxon>Methanobacteriati</taxon>
        <taxon>Methanobacteriota</taxon>
        <taxon>Stenosarchaea group</taxon>
        <taxon>Halobacteria</taxon>
        <taxon>Halobacteriales</taxon>
        <taxon>Haloferacaceae</taxon>
        <taxon>Halobaculum</taxon>
    </lineage>
</organism>
<evidence type="ECO:0000313" key="6">
    <source>
        <dbReference type="Proteomes" id="UP001589595"/>
    </source>
</evidence>
<dbReference type="Gene3D" id="3.40.190.10">
    <property type="entry name" value="Periplasmic binding protein-like II"/>
    <property type="match status" value="2"/>
</dbReference>
<evidence type="ECO:0000256" key="1">
    <source>
        <dbReference type="ARBA" id="ARBA00004196"/>
    </source>
</evidence>
<feature type="compositionally biased region" description="Polar residues" evidence="4">
    <location>
        <begin position="439"/>
        <end position="453"/>
    </location>
</feature>
<keyword evidence="2" id="KW-0813">Transport</keyword>
<dbReference type="Proteomes" id="UP001589595">
    <property type="component" value="Unassembled WGS sequence"/>
</dbReference>
<dbReference type="EMBL" id="JBHMAJ010000006">
    <property type="protein sequence ID" value="MFB9824370.1"/>
    <property type="molecule type" value="Genomic_DNA"/>
</dbReference>
<evidence type="ECO:0000256" key="2">
    <source>
        <dbReference type="ARBA" id="ARBA00022448"/>
    </source>
</evidence>
<dbReference type="InterPro" id="IPR006059">
    <property type="entry name" value="SBP"/>
</dbReference>
<feature type="region of interest" description="Disordered" evidence="4">
    <location>
        <begin position="35"/>
        <end position="64"/>
    </location>
</feature>
<dbReference type="Pfam" id="PF13416">
    <property type="entry name" value="SBP_bac_8"/>
    <property type="match status" value="1"/>
</dbReference>
<reference evidence="5" key="1">
    <citation type="submission" date="2024-09" db="EMBL/GenBank/DDBJ databases">
        <authorList>
            <person name="Sun Q."/>
        </authorList>
    </citation>
    <scope>NUCLEOTIDE SEQUENCE [LARGE SCALE GENOMIC DNA]</scope>
    <source>
        <strain evidence="5">JCM 31273</strain>
    </source>
</reference>
<gene>
    <name evidence="5" type="ORF">ACFFOL_09355</name>
</gene>
<keyword evidence="3" id="KW-0732">Signal</keyword>
<dbReference type="InterPro" id="IPR050490">
    <property type="entry name" value="Bact_solute-bd_prot1"/>
</dbReference>
<evidence type="ECO:0000256" key="4">
    <source>
        <dbReference type="SAM" id="MobiDB-lite"/>
    </source>
</evidence>
<name>A0ABD5MKV1_9EURY</name>
<sequence>MTDDSRNDGSTRRRVIAGLGAVGATGVLAGCTSGGGGGQNGGSDGSGDGNGGGESTTEGTPTPVSAELTLSGWAANNEESALLDELVTDFNDEHDGIDVEYNAIQSKYKQKLRTQLGAGNAPDVFYVDSGYFSSFADADVLLPLDDLAAADSFDTDDFFQPLLDAFRYDGSLYGIPKDFSTLGLFHNTAMFEEADVGVPETWSELSDALSALDDNVSDENFKAPMIEYANGRAWWAFLYQNGGQVLSDDGSEAVFASDSGVEALEFLVGLKEDGLLAVPSDLGSGWHGAALASGEVATAVLGPWGLPFLEGYENNPDINENVDVAHLPTPSDGERATIAYTVSYSASANTSSAAGSKELIRSLTSDEGMAQWARKGLALSARKSHSELEYYDDHPRRRTLLEAGEWSRPFSFGPNSEAIANRIRPQLEAAMLGEKSPSDALSTAQGKINSEVL</sequence>
<feature type="compositionally biased region" description="Gly residues" evidence="4">
    <location>
        <begin position="35"/>
        <end position="54"/>
    </location>
</feature>
<dbReference type="RefSeq" id="WP_222922503.1">
    <property type="nucleotide sequence ID" value="NZ_CP082286.1"/>
</dbReference>
<keyword evidence="6" id="KW-1185">Reference proteome</keyword>
<comment type="subcellular location">
    <subcellularLocation>
        <location evidence="1">Cell envelope</location>
    </subcellularLocation>
</comment>